<evidence type="ECO:0000256" key="1">
    <source>
        <dbReference type="ARBA" id="ARBA00004251"/>
    </source>
</evidence>
<dbReference type="FunFam" id="3.80.10.10:FF:000356">
    <property type="entry name" value="LRR receptor-like serine/threonine-protein kinase"/>
    <property type="match status" value="1"/>
</dbReference>
<gene>
    <name evidence="10" type="ORF">GIB67_018741</name>
</gene>
<evidence type="ECO:0000256" key="6">
    <source>
        <dbReference type="ARBA" id="ARBA00022989"/>
    </source>
</evidence>
<evidence type="ECO:0000313" key="11">
    <source>
        <dbReference type="Proteomes" id="UP000541444"/>
    </source>
</evidence>
<evidence type="ECO:0000256" key="2">
    <source>
        <dbReference type="ARBA" id="ARBA00022475"/>
    </source>
</evidence>
<keyword evidence="8" id="KW-0325">Glycoprotein</keyword>
<evidence type="ECO:0000256" key="8">
    <source>
        <dbReference type="ARBA" id="ARBA00023180"/>
    </source>
</evidence>
<dbReference type="AlphaFoldDB" id="A0A7J7LSI6"/>
<keyword evidence="7" id="KW-0472">Membrane</keyword>
<evidence type="ECO:0000256" key="7">
    <source>
        <dbReference type="ARBA" id="ARBA00023136"/>
    </source>
</evidence>
<comment type="caution">
    <text evidence="10">The sequence shown here is derived from an EMBL/GenBank/DDBJ whole genome shotgun (WGS) entry which is preliminary data.</text>
</comment>
<keyword evidence="5" id="KW-0677">Repeat</keyword>
<keyword evidence="3" id="KW-0433">Leucine-rich repeat</keyword>
<dbReference type="Proteomes" id="UP000541444">
    <property type="component" value="Unassembled WGS sequence"/>
</dbReference>
<reference evidence="10 11" key="1">
    <citation type="journal article" date="2020" name="IScience">
        <title>Genome Sequencing of the Endangered Kingdonia uniflora (Circaeasteraceae, Ranunculales) Reveals Potential Mechanisms of Evolutionary Specialization.</title>
        <authorList>
            <person name="Sun Y."/>
            <person name="Deng T."/>
            <person name="Zhang A."/>
            <person name="Moore M.J."/>
            <person name="Landis J.B."/>
            <person name="Lin N."/>
            <person name="Zhang H."/>
            <person name="Zhang X."/>
            <person name="Huang J."/>
            <person name="Zhang X."/>
            <person name="Sun H."/>
            <person name="Wang H."/>
        </authorList>
    </citation>
    <scope>NUCLEOTIDE SEQUENCE [LARGE SCALE GENOMIC DNA]</scope>
    <source>
        <strain evidence="10">TB1705</strain>
        <tissue evidence="10">Leaf</tissue>
    </source>
</reference>
<proteinExistence type="predicted"/>
<keyword evidence="11" id="KW-1185">Reference proteome</keyword>
<keyword evidence="4" id="KW-0812">Transmembrane</keyword>
<name>A0A7J7LSI6_9MAGN</name>
<dbReference type="InterPro" id="IPR001611">
    <property type="entry name" value="Leu-rich_rpt"/>
</dbReference>
<evidence type="ECO:0000313" key="10">
    <source>
        <dbReference type="EMBL" id="KAF6145635.1"/>
    </source>
</evidence>
<evidence type="ECO:0000256" key="4">
    <source>
        <dbReference type="ARBA" id="ARBA00022692"/>
    </source>
</evidence>
<feature type="region of interest" description="Disordered" evidence="9">
    <location>
        <begin position="322"/>
        <end position="366"/>
    </location>
</feature>
<dbReference type="InterPro" id="IPR051848">
    <property type="entry name" value="PGIP"/>
</dbReference>
<sequence length="366" mass="41224">MTGSIPQTITKLKNLKMLRLSWTNLSGPVPEFLSQLNELTFLDLSFNQFSGEIPANLGKLTKLDALHLDRNRLTGPIPDSFGRFTGSVPDMYLSHNQLTGSIPKSLGNMGFGRIDLSRNKLTGDASMLFNLNGSTQTIDLSRNMLEFDLSKVEFPKSLISLDLNHNQIFGSIPKQITELHGLQFLNVSYNQLCGEIPNTWNLTFRPEAFDESSYIHNRCLCGLPLSIKCTFGISSIVVMVHAKRTTSAIQHGITSTESDQLAELRVNLNSEIMKQNNLERQLVQDRELCKKKMEEERRAPQLESKQHEEKMITLQATLKALQDNQQGLTSRDKEVMPAHSRISARDRLRPRGAMSEEATRQPLNNS</sequence>
<dbReference type="Gene3D" id="3.80.10.10">
    <property type="entry name" value="Ribonuclease Inhibitor"/>
    <property type="match status" value="1"/>
</dbReference>
<keyword evidence="2" id="KW-1003">Cell membrane</keyword>
<evidence type="ECO:0000256" key="9">
    <source>
        <dbReference type="SAM" id="MobiDB-lite"/>
    </source>
</evidence>
<dbReference type="Pfam" id="PF00560">
    <property type="entry name" value="LRR_1"/>
    <property type="match status" value="6"/>
</dbReference>
<keyword evidence="6" id="KW-1133">Transmembrane helix</keyword>
<comment type="subcellular location">
    <subcellularLocation>
        <location evidence="1">Cell membrane</location>
        <topology evidence="1">Single-pass type I membrane protein</topology>
    </subcellularLocation>
</comment>
<accession>A0A7J7LSI6</accession>
<protein>
    <submittedName>
        <fullName evidence="10">Uncharacterized protein</fullName>
    </submittedName>
</protein>
<organism evidence="10 11">
    <name type="scientific">Kingdonia uniflora</name>
    <dbReference type="NCBI Taxonomy" id="39325"/>
    <lineage>
        <taxon>Eukaryota</taxon>
        <taxon>Viridiplantae</taxon>
        <taxon>Streptophyta</taxon>
        <taxon>Embryophyta</taxon>
        <taxon>Tracheophyta</taxon>
        <taxon>Spermatophyta</taxon>
        <taxon>Magnoliopsida</taxon>
        <taxon>Ranunculales</taxon>
        <taxon>Circaeasteraceae</taxon>
        <taxon>Kingdonia</taxon>
    </lineage>
</organism>
<dbReference type="SUPFAM" id="SSF52058">
    <property type="entry name" value="L domain-like"/>
    <property type="match status" value="1"/>
</dbReference>
<dbReference type="InterPro" id="IPR032675">
    <property type="entry name" value="LRR_dom_sf"/>
</dbReference>
<dbReference type="PANTHER" id="PTHR48059">
    <property type="entry name" value="POLYGALACTURONASE INHIBITOR 1"/>
    <property type="match status" value="1"/>
</dbReference>
<evidence type="ECO:0000256" key="3">
    <source>
        <dbReference type="ARBA" id="ARBA00022614"/>
    </source>
</evidence>
<dbReference type="OrthoDB" id="676979at2759"/>
<dbReference type="EMBL" id="JACGCM010002048">
    <property type="protein sequence ID" value="KAF6145635.1"/>
    <property type="molecule type" value="Genomic_DNA"/>
</dbReference>
<dbReference type="PANTHER" id="PTHR48059:SF4">
    <property type="entry name" value="POLYGALACTURONASE INHIBITOR 1-RELATED"/>
    <property type="match status" value="1"/>
</dbReference>
<evidence type="ECO:0000256" key="5">
    <source>
        <dbReference type="ARBA" id="ARBA00022737"/>
    </source>
</evidence>
<dbReference type="GO" id="GO:0005886">
    <property type="term" value="C:plasma membrane"/>
    <property type="evidence" value="ECO:0007669"/>
    <property type="project" value="UniProtKB-SubCell"/>
</dbReference>